<dbReference type="EMBL" id="BKCJ011125206">
    <property type="protein sequence ID" value="GFC90232.1"/>
    <property type="molecule type" value="Genomic_DNA"/>
</dbReference>
<accession>A0A699RYD8</accession>
<comment type="caution">
    <text evidence="1">The sequence shown here is derived from an EMBL/GenBank/DDBJ whole genome shotgun (WGS) entry which is preliminary data.</text>
</comment>
<name>A0A699RYD8_TANCI</name>
<organism evidence="1">
    <name type="scientific">Tanacetum cinerariifolium</name>
    <name type="common">Dalmatian daisy</name>
    <name type="synonym">Chrysanthemum cinerariifolium</name>
    <dbReference type="NCBI Taxonomy" id="118510"/>
    <lineage>
        <taxon>Eukaryota</taxon>
        <taxon>Viridiplantae</taxon>
        <taxon>Streptophyta</taxon>
        <taxon>Embryophyta</taxon>
        <taxon>Tracheophyta</taxon>
        <taxon>Spermatophyta</taxon>
        <taxon>Magnoliopsida</taxon>
        <taxon>eudicotyledons</taxon>
        <taxon>Gunneridae</taxon>
        <taxon>Pentapetalae</taxon>
        <taxon>asterids</taxon>
        <taxon>campanulids</taxon>
        <taxon>Asterales</taxon>
        <taxon>Asteraceae</taxon>
        <taxon>Asteroideae</taxon>
        <taxon>Anthemideae</taxon>
        <taxon>Anthemidinae</taxon>
        <taxon>Tanacetum</taxon>
    </lineage>
</organism>
<feature type="non-terminal residue" evidence="1">
    <location>
        <position position="65"/>
    </location>
</feature>
<dbReference type="AlphaFoldDB" id="A0A699RYD8"/>
<feature type="non-terminal residue" evidence="1">
    <location>
        <position position="1"/>
    </location>
</feature>
<proteinExistence type="predicted"/>
<sequence>DIPSPYLPPAKPPDGNTGTLNIKMMGDVSDQKAFQPSAECPMIINGKNIPLSDVPLFYFYPLDQL</sequence>
<protein>
    <submittedName>
        <fullName evidence="1">Uncharacterized protein</fullName>
    </submittedName>
</protein>
<evidence type="ECO:0000313" key="1">
    <source>
        <dbReference type="EMBL" id="GFC90232.1"/>
    </source>
</evidence>
<gene>
    <name evidence="1" type="ORF">Tci_862202</name>
</gene>
<reference evidence="1" key="1">
    <citation type="journal article" date="2019" name="Sci. Rep.">
        <title>Draft genome of Tanacetum cinerariifolium, the natural source of mosquito coil.</title>
        <authorList>
            <person name="Yamashiro T."/>
            <person name="Shiraishi A."/>
            <person name="Satake H."/>
            <person name="Nakayama K."/>
        </authorList>
    </citation>
    <scope>NUCLEOTIDE SEQUENCE</scope>
</reference>